<keyword evidence="1" id="KW-0732">Signal</keyword>
<dbReference type="Pfam" id="PF13715">
    <property type="entry name" value="CarbopepD_reg_2"/>
    <property type="match status" value="1"/>
</dbReference>
<evidence type="ECO:0000313" key="2">
    <source>
        <dbReference type="EMBL" id="NAS12151.1"/>
    </source>
</evidence>
<dbReference type="SUPFAM" id="SSF49464">
    <property type="entry name" value="Carboxypeptidase regulatory domain-like"/>
    <property type="match status" value="1"/>
</dbReference>
<gene>
    <name evidence="2" type="ORF">GTQ38_09075</name>
</gene>
<protein>
    <recommendedName>
        <fullName evidence="4">Carboxypeptidase-like regulatory domain-containing protein</fullName>
    </recommendedName>
</protein>
<evidence type="ECO:0008006" key="4">
    <source>
        <dbReference type="Google" id="ProtNLM"/>
    </source>
</evidence>
<dbReference type="Proteomes" id="UP000475249">
    <property type="component" value="Unassembled WGS sequence"/>
</dbReference>
<name>A0A6L9EC34_9FLAO</name>
<keyword evidence="3" id="KW-1185">Reference proteome</keyword>
<feature type="signal peptide" evidence="1">
    <location>
        <begin position="1"/>
        <end position="22"/>
    </location>
</feature>
<organism evidence="2 3">
    <name type="scientific">Poritiphilus flavus</name>
    <dbReference type="NCBI Taxonomy" id="2697053"/>
    <lineage>
        <taxon>Bacteria</taxon>
        <taxon>Pseudomonadati</taxon>
        <taxon>Bacteroidota</taxon>
        <taxon>Flavobacteriia</taxon>
        <taxon>Flavobacteriales</taxon>
        <taxon>Flavobacteriaceae</taxon>
        <taxon>Poritiphilus</taxon>
    </lineage>
</organism>
<accession>A0A6L9EC34</accession>
<dbReference type="RefSeq" id="WP_161435176.1">
    <property type="nucleotide sequence ID" value="NZ_WXYO01000003.1"/>
</dbReference>
<evidence type="ECO:0000313" key="3">
    <source>
        <dbReference type="Proteomes" id="UP000475249"/>
    </source>
</evidence>
<sequence>MRKMPTQLFFVVLFLVSTSVLSQQPDYFIGKIKDSETQEPIAFASIRIKDRALGVISNLDGSFKIPFKYKEYGDIIEISSMGYQTQEIPIQNFSVDYLNTIRLLPAILELNEAVVIAGKQKKYTARQIVRKAIRSIPENYPVEPFSTVGYYRDYQLDSMQYVNLNEAILEVFDEGFDAMDSTTTKVKIFDYLENTDFKRDTLASSSYNYEFEEGRKVIDKAFLASHGGNEFTILRVHDALRNYEVGSYSFVHRLKYDLLSEHKFRKGPDTYLDNEPIYTIAFAKQLPDYSAQGTMYISKINFAVYKMEYTVYDLKKELPDGNLNKHRTKDQPIFEIIKEYRPENDKMYLNYISFHNTFQIWDPPKFVLDSTNIETHLGRFVMSFSRPPNVQEALNAGNYTLKYKGEELSFKRIYLDTTDISRRTVVMVPRMYPHKAADMFRTIRARGLKGPLDPLFFSSEVHNIHDVYGNLINEWTSRDYDQFREYFVQEIKTKIDAPPDGPFMDKRRPIFQDQPIIKPDNFDHYWMNTPLKNAENKGQFSGRIQYTVYSKQ</sequence>
<reference evidence="2 3" key="1">
    <citation type="submission" date="2020-01" db="EMBL/GenBank/DDBJ databases">
        <title>Bacteria diversity of Porities sp.</title>
        <authorList>
            <person name="Wang G."/>
        </authorList>
    </citation>
    <scope>NUCLEOTIDE SEQUENCE [LARGE SCALE GENOMIC DNA]</scope>
    <source>
        <strain evidence="2 3">R33</strain>
    </source>
</reference>
<dbReference type="EMBL" id="WXYO01000003">
    <property type="protein sequence ID" value="NAS12151.1"/>
    <property type="molecule type" value="Genomic_DNA"/>
</dbReference>
<dbReference type="InterPro" id="IPR008969">
    <property type="entry name" value="CarboxyPept-like_regulatory"/>
</dbReference>
<feature type="chain" id="PRO_5026909651" description="Carboxypeptidase-like regulatory domain-containing protein" evidence="1">
    <location>
        <begin position="23"/>
        <end position="552"/>
    </location>
</feature>
<dbReference type="AlphaFoldDB" id="A0A6L9EC34"/>
<proteinExistence type="predicted"/>
<comment type="caution">
    <text evidence="2">The sequence shown here is derived from an EMBL/GenBank/DDBJ whole genome shotgun (WGS) entry which is preliminary data.</text>
</comment>
<evidence type="ECO:0000256" key="1">
    <source>
        <dbReference type="SAM" id="SignalP"/>
    </source>
</evidence>
<dbReference type="Gene3D" id="2.60.40.1120">
    <property type="entry name" value="Carboxypeptidase-like, regulatory domain"/>
    <property type="match status" value="1"/>
</dbReference>